<comment type="caution">
    <text evidence="1">The sequence shown here is derived from an EMBL/GenBank/DDBJ whole genome shotgun (WGS) entry which is preliminary data.</text>
</comment>
<gene>
    <name evidence="1" type="ORF">P775_11075</name>
</gene>
<protein>
    <submittedName>
        <fullName evidence="1">Uncharacterized protein</fullName>
    </submittedName>
</protein>
<dbReference type="Proteomes" id="UP000231259">
    <property type="component" value="Unassembled WGS sequence"/>
</dbReference>
<reference evidence="1 2" key="1">
    <citation type="submission" date="2013-09" db="EMBL/GenBank/DDBJ databases">
        <title>Genome sequencing of Phaeobacter antarcticus sp. nov. SM1211.</title>
        <authorList>
            <person name="Zhang X.-Y."/>
            <person name="Liu C."/>
            <person name="Chen X.-L."/>
            <person name="Xie B.-B."/>
            <person name="Qin Q.-L."/>
            <person name="Rong J.-C."/>
            <person name="Zhang Y.-Z."/>
        </authorList>
    </citation>
    <scope>NUCLEOTIDE SEQUENCE [LARGE SCALE GENOMIC DNA]</scope>
    <source>
        <strain evidence="1 2">SM1211</strain>
    </source>
</reference>
<accession>A0A2G8RFD8</accession>
<proteinExistence type="predicted"/>
<keyword evidence="2" id="KW-1185">Reference proteome</keyword>
<dbReference type="AlphaFoldDB" id="A0A2G8RFD8"/>
<organism evidence="1 2">
    <name type="scientific">Puniceibacterium antarcticum</name>
    <dbReference type="NCBI Taxonomy" id="1206336"/>
    <lineage>
        <taxon>Bacteria</taxon>
        <taxon>Pseudomonadati</taxon>
        <taxon>Pseudomonadota</taxon>
        <taxon>Alphaproteobacteria</taxon>
        <taxon>Rhodobacterales</taxon>
        <taxon>Paracoccaceae</taxon>
        <taxon>Puniceibacterium</taxon>
    </lineage>
</organism>
<sequence length="122" mass="12926">MPSPRFQTQIDGNHMKRLLTSITLVSAIAVAGMLSACDDTQPAGIDLFSMSGTDTMSPEMVIPELATAPVIAITASDQTLTTTPDALVLASLPTAVMDLPASQQHLWHTPFLTPDPRAPDKV</sequence>
<name>A0A2G8RFD8_9RHOB</name>
<evidence type="ECO:0000313" key="2">
    <source>
        <dbReference type="Proteomes" id="UP000231259"/>
    </source>
</evidence>
<evidence type="ECO:0000313" key="1">
    <source>
        <dbReference type="EMBL" id="PIL20203.1"/>
    </source>
</evidence>
<dbReference type="EMBL" id="AWWI01000066">
    <property type="protein sequence ID" value="PIL20203.1"/>
    <property type="molecule type" value="Genomic_DNA"/>
</dbReference>